<dbReference type="InterPro" id="IPR004119">
    <property type="entry name" value="EcKL"/>
</dbReference>
<dbReference type="Pfam" id="PF02958">
    <property type="entry name" value="EcKL"/>
    <property type="match status" value="1"/>
</dbReference>
<feature type="non-terminal residue" evidence="1">
    <location>
        <position position="89"/>
    </location>
</feature>
<protein>
    <submittedName>
        <fullName evidence="1">Uncharacterized protein</fullName>
    </submittedName>
</protein>
<reference evidence="1" key="2">
    <citation type="journal article" date="2017" name="J. Med. Entomol.">
        <title>Transcriptome Analysis of the Triatoma infestans (Hemiptera: Reduviidae) Integument.</title>
        <authorList>
            <person name="Calderon-Fernandez G.M."/>
            <person name="Moriconi D.E."/>
            <person name="Dulbecco A.B."/>
            <person name="Juarez M.P."/>
        </authorList>
    </citation>
    <scope>NUCLEOTIDE SEQUENCE</scope>
    <source>
        <strain evidence="1">Int1</strain>
        <tissue evidence="1">Integument</tissue>
    </source>
</reference>
<name>A0A161MG14_TRIIF</name>
<proteinExistence type="predicted"/>
<sequence length="89" mass="10537">MKRIKLNVLLNSGKQVMDSIIIKELPMPGYSREAWINIGIFPIEIMVYRDLLPQMENIMAEFNDFTEPMWPKCLDFTPYERIVLEDLTK</sequence>
<dbReference type="EMBL" id="GEMB01007812">
    <property type="protein sequence ID" value="JAR95637.1"/>
    <property type="molecule type" value="Transcribed_RNA"/>
</dbReference>
<accession>A0A161MG14</accession>
<evidence type="ECO:0000313" key="1">
    <source>
        <dbReference type="EMBL" id="JAR95637.1"/>
    </source>
</evidence>
<dbReference type="AlphaFoldDB" id="A0A161MG14"/>
<reference evidence="1" key="1">
    <citation type="submission" date="2016-04" db="EMBL/GenBank/DDBJ databases">
        <authorList>
            <person name="Calderon-Fernandez G.M.Sr."/>
        </authorList>
    </citation>
    <scope>NUCLEOTIDE SEQUENCE</scope>
    <source>
        <strain evidence="1">Int1</strain>
        <tissue evidence="1">Integument</tissue>
    </source>
</reference>
<organism evidence="1">
    <name type="scientific">Triatoma infestans</name>
    <name type="common">Assassin bug</name>
    <dbReference type="NCBI Taxonomy" id="30076"/>
    <lineage>
        <taxon>Eukaryota</taxon>
        <taxon>Metazoa</taxon>
        <taxon>Ecdysozoa</taxon>
        <taxon>Arthropoda</taxon>
        <taxon>Hexapoda</taxon>
        <taxon>Insecta</taxon>
        <taxon>Pterygota</taxon>
        <taxon>Neoptera</taxon>
        <taxon>Paraneoptera</taxon>
        <taxon>Hemiptera</taxon>
        <taxon>Heteroptera</taxon>
        <taxon>Panheteroptera</taxon>
        <taxon>Cimicomorpha</taxon>
        <taxon>Reduviidae</taxon>
        <taxon>Triatominae</taxon>
        <taxon>Triatoma</taxon>
    </lineage>
</organism>